<dbReference type="AlphaFoldDB" id="A0A376CJC0"/>
<dbReference type="Pfam" id="PF19827">
    <property type="entry name" value="DUF6308"/>
    <property type="match status" value="1"/>
</dbReference>
<name>A0A376CJC0_9CORY</name>
<evidence type="ECO:0000313" key="2">
    <source>
        <dbReference type="Proteomes" id="UP000254467"/>
    </source>
</evidence>
<organism evidence="1 2">
    <name type="scientific">Corynebacterium pilosum</name>
    <dbReference type="NCBI Taxonomy" id="35756"/>
    <lineage>
        <taxon>Bacteria</taxon>
        <taxon>Bacillati</taxon>
        <taxon>Actinomycetota</taxon>
        <taxon>Actinomycetes</taxon>
        <taxon>Mycobacteriales</taxon>
        <taxon>Corynebacteriaceae</taxon>
        <taxon>Corynebacterium</taxon>
    </lineage>
</organism>
<proteinExistence type="predicted"/>
<sequence length="80" mass="9288">MFKRKHSCTPGAFRDEVGDLLAMTFFGDQLKDAFQPGPESPLWRLETLLWKEPSIGRVKASKLIARKRPHWNTIYDDRGQ</sequence>
<protein>
    <submittedName>
        <fullName evidence="1">Uncharacterized protein</fullName>
    </submittedName>
</protein>
<dbReference type="STRING" id="35756.GCA_001044155_01573"/>
<dbReference type="Proteomes" id="UP000254467">
    <property type="component" value="Unassembled WGS sequence"/>
</dbReference>
<evidence type="ECO:0000313" key="1">
    <source>
        <dbReference type="EMBL" id="STC68534.1"/>
    </source>
</evidence>
<dbReference type="OrthoDB" id="5178186at2"/>
<accession>A0A376CJC0</accession>
<keyword evidence="2" id="KW-1185">Reference proteome</keyword>
<dbReference type="RefSeq" id="WP_018580713.1">
    <property type="nucleotide sequence ID" value="NZ_LDYD01000006.1"/>
</dbReference>
<dbReference type="InterPro" id="IPR046275">
    <property type="entry name" value="DUF6308"/>
</dbReference>
<dbReference type="EMBL" id="UFXQ01000001">
    <property type="protein sequence ID" value="STC68534.1"/>
    <property type="molecule type" value="Genomic_DNA"/>
</dbReference>
<gene>
    <name evidence="1" type="ORF">NCTC11862_00291</name>
</gene>
<reference evidence="1 2" key="1">
    <citation type="submission" date="2018-06" db="EMBL/GenBank/DDBJ databases">
        <authorList>
            <consortium name="Pathogen Informatics"/>
            <person name="Doyle S."/>
        </authorList>
    </citation>
    <scope>NUCLEOTIDE SEQUENCE [LARGE SCALE GENOMIC DNA]</scope>
    <source>
        <strain evidence="1 2">NCTC11862</strain>
    </source>
</reference>